<evidence type="ECO:0000256" key="1">
    <source>
        <dbReference type="ARBA" id="ARBA00004924"/>
    </source>
</evidence>
<dbReference type="EMBL" id="SNVV01000018">
    <property type="protein sequence ID" value="TDN47774.1"/>
    <property type="molecule type" value="Genomic_DNA"/>
</dbReference>
<comment type="pathway">
    <text evidence="1">Siderophore biosynthesis.</text>
</comment>
<feature type="domain" description="Acyltransferase MbtK/IucB-like conserved" evidence="2">
    <location>
        <begin position="181"/>
        <end position="228"/>
    </location>
</feature>
<dbReference type="RefSeq" id="WP_133594064.1">
    <property type="nucleotide sequence ID" value="NZ_SNVV01000018.1"/>
</dbReference>
<dbReference type="InterPro" id="IPR019432">
    <property type="entry name" value="Acyltransferase_MbtK/IucB-like"/>
</dbReference>
<dbReference type="GO" id="GO:0019290">
    <property type="term" value="P:siderophore biosynthetic process"/>
    <property type="evidence" value="ECO:0007669"/>
    <property type="project" value="InterPro"/>
</dbReference>
<dbReference type="PANTHER" id="PTHR31438:SF1">
    <property type="entry name" value="LYSINE N-ACYLTRANSFERASE C17G9.06C-RELATED"/>
    <property type="match status" value="1"/>
</dbReference>
<dbReference type="Proteomes" id="UP000295129">
    <property type="component" value="Unassembled WGS sequence"/>
</dbReference>
<evidence type="ECO:0000313" key="4">
    <source>
        <dbReference type="Proteomes" id="UP000295129"/>
    </source>
</evidence>
<dbReference type="Gene3D" id="3.40.630.30">
    <property type="match status" value="1"/>
</dbReference>
<name>A0A4R6DSX9_9RHOO</name>
<accession>A0A4R6DSX9</accession>
<evidence type="ECO:0000313" key="3">
    <source>
        <dbReference type="EMBL" id="TDN47774.1"/>
    </source>
</evidence>
<dbReference type="OrthoDB" id="9087497at2"/>
<comment type="caution">
    <text evidence="3">The sequence shown here is derived from an EMBL/GenBank/DDBJ whole genome shotgun (WGS) entry which is preliminary data.</text>
</comment>
<keyword evidence="3" id="KW-0808">Transferase</keyword>
<protein>
    <submittedName>
        <fullName evidence="3">RimJ/RimL family protein N-acetyltransferase</fullName>
    </submittedName>
</protein>
<dbReference type="InterPro" id="IPR016181">
    <property type="entry name" value="Acyl_CoA_acyltransferase"/>
</dbReference>
<gene>
    <name evidence="3" type="ORF">C7389_11883</name>
</gene>
<proteinExistence type="predicted"/>
<organism evidence="3 4">
    <name type="scientific">Azoarcus indigens</name>
    <dbReference type="NCBI Taxonomy" id="29545"/>
    <lineage>
        <taxon>Bacteria</taxon>
        <taxon>Pseudomonadati</taxon>
        <taxon>Pseudomonadota</taxon>
        <taxon>Betaproteobacteria</taxon>
        <taxon>Rhodocyclales</taxon>
        <taxon>Zoogloeaceae</taxon>
        <taxon>Azoarcus</taxon>
    </lineage>
</organism>
<reference evidence="3 4" key="1">
    <citation type="submission" date="2019-03" db="EMBL/GenBank/DDBJ databases">
        <title>Genomic Encyclopedia of Type Strains, Phase IV (KMG-IV): sequencing the most valuable type-strain genomes for metagenomic binning, comparative biology and taxonomic classification.</title>
        <authorList>
            <person name="Goeker M."/>
        </authorList>
    </citation>
    <scope>NUCLEOTIDE SEQUENCE [LARGE SCALE GENOMIC DNA]</scope>
    <source>
        <strain evidence="3 4">DSM 12121</strain>
    </source>
</reference>
<dbReference type="PANTHER" id="PTHR31438">
    <property type="entry name" value="LYSINE N-ACYLTRANSFERASE C17G9.06C-RELATED"/>
    <property type="match status" value="1"/>
</dbReference>
<dbReference type="Pfam" id="PF13523">
    <property type="entry name" value="Acetyltransf_8"/>
    <property type="match status" value="1"/>
</dbReference>
<evidence type="ECO:0000259" key="2">
    <source>
        <dbReference type="SMART" id="SM01006"/>
    </source>
</evidence>
<dbReference type="GO" id="GO:0016410">
    <property type="term" value="F:N-acyltransferase activity"/>
    <property type="evidence" value="ECO:0007669"/>
    <property type="project" value="TreeGrafter"/>
</dbReference>
<dbReference type="AlphaFoldDB" id="A0A4R6DSX9"/>
<sequence>MSTPSTPPASALDWQGLRSLLSYPGGTAHQVLLDGKTLLVEPRNSGEDGALSRWVSTETTSGLTLEHQAHGPAPALAHLLAVLEALFTFHPGQQQARVSLPPALAQQALDAGILIATPTDNIARRDMLWQRPELWLAQVPPPFPFRYELTQGRRHPLRRPKPSGLIYQRFIPWLGKTFSFRALEIERDLPRFNRWMNDPEVAKVWSEEGDLDKHRHYLEELAADPHIHAMICCLDGEPFGYFEAYWAKENRISPFCDADDYDRGWHVLIGEPAWRGKAYATAWLTSISHYLFLSDPRTRRIVGEPRIDHVQQIRNLDRSGYAKLKEFDFPHKHAQLVVMLREHYFADTLWWPRTEAATPPSAAPTHVSPQRS</sequence>
<keyword evidence="4" id="KW-1185">Reference proteome</keyword>
<dbReference type="SMART" id="SM01006">
    <property type="entry name" value="AlcB"/>
    <property type="match status" value="1"/>
</dbReference>
<dbReference type="SUPFAM" id="SSF55729">
    <property type="entry name" value="Acyl-CoA N-acyltransferases (Nat)"/>
    <property type="match status" value="1"/>
</dbReference>